<name>D8TDA2_SELML</name>
<reference evidence="1 2" key="1">
    <citation type="journal article" date="2011" name="Science">
        <title>The Selaginella genome identifies genetic changes associated with the evolution of vascular plants.</title>
        <authorList>
            <person name="Banks J.A."/>
            <person name="Nishiyama T."/>
            <person name="Hasebe M."/>
            <person name="Bowman J.L."/>
            <person name="Gribskov M."/>
            <person name="dePamphilis C."/>
            <person name="Albert V.A."/>
            <person name="Aono N."/>
            <person name="Aoyama T."/>
            <person name="Ambrose B.A."/>
            <person name="Ashton N.W."/>
            <person name="Axtell M.J."/>
            <person name="Barker E."/>
            <person name="Barker M.S."/>
            <person name="Bennetzen J.L."/>
            <person name="Bonawitz N.D."/>
            <person name="Chapple C."/>
            <person name="Cheng C."/>
            <person name="Correa L.G."/>
            <person name="Dacre M."/>
            <person name="DeBarry J."/>
            <person name="Dreyer I."/>
            <person name="Elias M."/>
            <person name="Engstrom E.M."/>
            <person name="Estelle M."/>
            <person name="Feng L."/>
            <person name="Finet C."/>
            <person name="Floyd S.K."/>
            <person name="Frommer W.B."/>
            <person name="Fujita T."/>
            <person name="Gramzow L."/>
            <person name="Gutensohn M."/>
            <person name="Harholt J."/>
            <person name="Hattori M."/>
            <person name="Heyl A."/>
            <person name="Hirai T."/>
            <person name="Hiwatashi Y."/>
            <person name="Ishikawa M."/>
            <person name="Iwata M."/>
            <person name="Karol K.G."/>
            <person name="Koehler B."/>
            <person name="Kolukisaoglu U."/>
            <person name="Kubo M."/>
            <person name="Kurata T."/>
            <person name="Lalonde S."/>
            <person name="Li K."/>
            <person name="Li Y."/>
            <person name="Litt A."/>
            <person name="Lyons E."/>
            <person name="Manning G."/>
            <person name="Maruyama T."/>
            <person name="Michael T.P."/>
            <person name="Mikami K."/>
            <person name="Miyazaki S."/>
            <person name="Morinaga S."/>
            <person name="Murata T."/>
            <person name="Mueller-Roeber B."/>
            <person name="Nelson D.R."/>
            <person name="Obara M."/>
            <person name="Oguri Y."/>
            <person name="Olmstead R.G."/>
            <person name="Onodera N."/>
            <person name="Petersen B.L."/>
            <person name="Pils B."/>
            <person name="Prigge M."/>
            <person name="Rensing S.A."/>
            <person name="Riano-Pachon D.M."/>
            <person name="Roberts A.W."/>
            <person name="Sato Y."/>
            <person name="Scheller H.V."/>
            <person name="Schulz B."/>
            <person name="Schulz C."/>
            <person name="Shakirov E.V."/>
            <person name="Shibagaki N."/>
            <person name="Shinohara N."/>
            <person name="Shippen D.E."/>
            <person name="Soerensen I."/>
            <person name="Sotooka R."/>
            <person name="Sugimoto N."/>
            <person name="Sugita M."/>
            <person name="Sumikawa N."/>
            <person name="Tanurdzic M."/>
            <person name="Theissen G."/>
            <person name="Ulvskov P."/>
            <person name="Wakazuki S."/>
            <person name="Weng J.K."/>
            <person name="Willats W.W."/>
            <person name="Wipf D."/>
            <person name="Wolf P.G."/>
            <person name="Yang L."/>
            <person name="Zimmer A.D."/>
            <person name="Zhu Q."/>
            <person name="Mitros T."/>
            <person name="Hellsten U."/>
            <person name="Loque D."/>
            <person name="Otillar R."/>
            <person name="Salamov A."/>
            <person name="Schmutz J."/>
            <person name="Shapiro H."/>
            <person name="Lindquist E."/>
            <person name="Lucas S."/>
            <person name="Rokhsar D."/>
            <person name="Grigoriev I.V."/>
        </authorList>
    </citation>
    <scope>NUCLEOTIDE SEQUENCE [LARGE SCALE GENOMIC DNA]</scope>
</reference>
<protein>
    <submittedName>
        <fullName evidence="1">Uncharacterized protein</fullName>
    </submittedName>
</protein>
<dbReference type="InParanoid" id="D8TDA2"/>
<dbReference type="EMBL" id="GL377728">
    <property type="protein sequence ID" value="EFJ05353.1"/>
    <property type="molecule type" value="Genomic_DNA"/>
</dbReference>
<dbReference type="Gramene" id="EFJ05353">
    <property type="protein sequence ID" value="EFJ05353"/>
    <property type="gene ID" value="SELMODRAFT_431633"/>
</dbReference>
<accession>D8TDA2</accession>
<organism evidence="2">
    <name type="scientific">Selaginella moellendorffii</name>
    <name type="common">Spikemoss</name>
    <dbReference type="NCBI Taxonomy" id="88036"/>
    <lineage>
        <taxon>Eukaryota</taxon>
        <taxon>Viridiplantae</taxon>
        <taxon>Streptophyta</taxon>
        <taxon>Embryophyta</taxon>
        <taxon>Tracheophyta</taxon>
        <taxon>Lycopodiopsida</taxon>
        <taxon>Selaginellales</taxon>
        <taxon>Selaginellaceae</taxon>
        <taxon>Selaginella</taxon>
    </lineage>
</organism>
<proteinExistence type="predicted"/>
<evidence type="ECO:0000313" key="1">
    <source>
        <dbReference type="EMBL" id="EFJ05353.1"/>
    </source>
</evidence>
<dbReference type="Proteomes" id="UP000001514">
    <property type="component" value="Unassembled WGS sequence"/>
</dbReference>
<sequence>MSSMHGGGGRSHCRLGTVPGKIHPVIGLDEVEAKKYGYFPVRNMGTPLDEDGKKSDLFFCDRAAYQVFNDARLQAGRLGGKPSPPQCLVCTLQLRQGAGLGFLTGIPEWLKVHGEQDDSECVASAMLFAEAATGLDVKGFSSTKVFLSGNT</sequence>
<evidence type="ECO:0000313" key="2">
    <source>
        <dbReference type="Proteomes" id="UP000001514"/>
    </source>
</evidence>
<dbReference type="KEGG" id="smo:SELMODRAFT_431633"/>
<dbReference type="HOGENOM" id="CLU_1734627_0_0_1"/>
<keyword evidence="2" id="KW-1185">Reference proteome</keyword>
<gene>
    <name evidence="1" type="ORF">SELMODRAFT_431633</name>
</gene>
<dbReference type="AlphaFoldDB" id="D8TDA2"/>